<protein>
    <submittedName>
        <fullName evidence="1">Uncharacterized protein</fullName>
    </submittedName>
</protein>
<evidence type="ECO:0000313" key="1">
    <source>
        <dbReference type="EMBL" id="MET3601422.1"/>
    </source>
</evidence>
<organism evidence="1 2">
    <name type="scientific">Martelella mangrovi</name>
    <dbReference type="NCBI Taxonomy" id="1397477"/>
    <lineage>
        <taxon>Bacteria</taxon>
        <taxon>Pseudomonadati</taxon>
        <taxon>Pseudomonadota</taxon>
        <taxon>Alphaproteobacteria</taxon>
        <taxon>Hyphomicrobiales</taxon>
        <taxon>Aurantimonadaceae</taxon>
        <taxon>Martelella</taxon>
    </lineage>
</organism>
<keyword evidence="2" id="KW-1185">Reference proteome</keyword>
<proteinExistence type="predicted"/>
<sequence>MEIDWTQFRQVAQMTVDASGRMTFEVNDPEAAKLEQVLYVWQSHTGQILRFGTTKSPVSSRLRQYPNHINRSLAGLKSPTPEWEAKAWVDYANKGPVVALVHQPPQINSVIGPIRPYLDLERELIAAFKPPLNRSHR</sequence>
<dbReference type="RefSeq" id="WP_354435237.1">
    <property type="nucleotide sequence ID" value="NZ_JBEPLY010000013.1"/>
</dbReference>
<name>A0ABV2IES0_9HYPH</name>
<reference evidence="1 2" key="1">
    <citation type="submission" date="2024-06" db="EMBL/GenBank/DDBJ databases">
        <title>Genomic Encyclopedia of Type Strains, Phase IV (KMG-IV): sequencing the most valuable type-strain genomes for metagenomic binning, comparative biology and taxonomic classification.</title>
        <authorList>
            <person name="Goeker M."/>
        </authorList>
    </citation>
    <scope>NUCLEOTIDE SEQUENCE [LARGE SCALE GENOMIC DNA]</scope>
    <source>
        <strain evidence="1 2">DSM 28102</strain>
    </source>
</reference>
<evidence type="ECO:0000313" key="2">
    <source>
        <dbReference type="Proteomes" id="UP001549164"/>
    </source>
</evidence>
<accession>A0ABV2IES0</accession>
<dbReference type="EMBL" id="JBEPLY010000013">
    <property type="protein sequence ID" value="MET3601422.1"/>
    <property type="molecule type" value="Genomic_DNA"/>
</dbReference>
<comment type="caution">
    <text evidence="1">The sequence shown here is derived from an EMBL/GenBank/DDBJ whole genome shotgun (WGS) entry which is preliminary data.</text>
</comment>
<gene>
    <name evidence="1" type="ORF">ABID12_003380</name>
</gene>
<dbReference type="Proteomes" id="UP001549164">
    <property type="component" value="Unassembled WGS sequence"/>
</dbReference>